<proteinExistence type="inferred from homology"/>
<dbReference type="PANTHER" id="PTHR48020:SF12">
    <property type="entry name" value="PROTON MYO-INOSITOL COTRANSPORTER"/>
    <property type="match status" value="1"/>
</dbReference>
<feature type="domain" description="Major facilitator superfamily (MFS) profile" evidence="9">
    <location>
        <begin position="35"/>
        <end position="569"/>
    </location>
</feature>
<evidence type="ECO:0000256" key="5">
    <source>
        <dbReference type="ARBA" id="ARBA00022989"/>
    </source>
</evidence>
<feature type="transmembrane region" description="Helical" evidence="8">
    <location>
        <begin position="126"/>
        <end position="147"/>
    </location>
</feature>
<comment type="subcellular location">
    <subcellularLocation>
        <location evidence="1">Membrane</location>
        <topology evidence="1">Multi-pass membrane protein</topology>
    </subcellularLocation>
</comment>
<dbReference type="Gene3D" id="1.20.1250.20">
    <property type="entry name" value="MFS general substrate transporter like domains"/>
    <property type="match status" value="2"/>
</dbReference>
<evidence type="ECO:0000256" key="8">
    <source>
        <dbReference type="SAM" id="Phobius"/>
    </source>
</evidence>
<sequence>MTLLVPDVALPPGAEAGRRRRPGCGSGLGVINVALTVLGATAGLLFGYDTGVVSGAMLFIREEMSLENAWHEYIVSGTILAAWVFSFVGGYAVDRFGRRRTILVAAVVFTAGSLGMALAPSKELLLAGRVVVGVGVGLASMSTPVYLAETAASAVRGKVVTTFNVGVTFGQFAASVICALFTNVTPGGWRWMLGLAGVPSLGLLAGGLLLPESPRWLVMRGRPEEAEHVLRILRGAEDEEAVQRELREIVDSSVQEAKAEARAGPGAGGTVLRVLRTPSARRPLLIASMLTAIQQLVGVNTVMYYSASIIQMAGVGDSSSAIWLSVVVSLANFAFASLGVFLIERVGRRPLLLVSLSGVVFSLCLLAAGFLVMDLTSPKVMRTLTVDDPCSAVQRCSGCVSSSLSCGYCFAADGNASSWCGSTAHSGLCTAATDAEPAGMTWAVGWCPSPYSWIAIASLVLFLVMFSPGLGPVPWTINSEVHPMWARGVSGSVATSCHWGFNLIVSLTFLSLVERITAKGECALLWLCSGGSMDRDGSLNISFDEWRDYLMYAPSTNIHDLIKYWRHST</sequence>
<dbReference type="KEGG" id="foc:113208614"/>
<dbReference type="GO" id="GO:0016324">
    <property type="term" value="C:apical plasma membrane"/>
    <property type="evidence" value="ECO:0007669"/>
    <property type="project" value="TreeGrafter"/>
</dbReference>
<organism evidence="10 11">
    <name type="scientific">Frankliniella occidentalis</name>
    <name type="common">Western flower thrips</name>
    <name type="synonym">Euthrips occidentalis</name>
    <dbReference type="NCBI Taxonomy" id="133901"/>
    <lineage>
        <taxon>Eukaryota</taxon>
        <taxon>Metazoa</taxon>
        <taxon>Ecdysozoa</taxon>
        <taxon>Arthropoda</taxon>
        <taxon>Hexapoda</taxon>
        <taxon>Insecta</taxon>
        <taxon>Pterygota</taxon>
        <taxon>Neoptera</taxon>
        <taxon>Paraneoptera</taxon>
        <taxon>Thysanoptera</taxon>
        <taxon>Terebrantia</taxon>
        <taxon>Thripoidea</taxon>
        <taxon>Thripidae</taxon>
        <taxon>Frankliniella</taxon>
    </lineage>
</organism>
<protein>
    <submittedName>
        <fullName evidence="11">Proton myo-inositol cotransporter-like</fullName>
    </submittedName>
</protein>
<dbReference type="InterPro" id="IPR005828">
    <property type="entry name" value="MFS_sugar_transport-like"/>
</dbReference>
<dbReference type="PRINTS" id="PR00171">
    <property type="entry name" value="SUGRTRNSPORT"/>
</dbReference>
<evidence type="ECO:0000256" key="7">
    <source>
        <dbReference type="RuleBase" id="RU003346"/>
    </source>
</evidence>
<dbReference type="Pfam" id="PF00083">
    <property type="entry name" value="Sugar_tr"/>
    <property type="match status" value="2"/>
</dbReference>
<dbReference type="InterPro" id="IPR003663">
    <property type="entry name" value="Sugar/inositol_transpt"/>
</dbReference>
<dbReference type="InterPro" id="IPR020846">
    <property type="entry name" value="MFS_dom"/>
</dbReference>
<feature type="transmembrane region" description="Helical" evidence="8">
    <location>
        <begin position="451"/>
        <end position="477"/>
    </location>
</feature>
<dbReference type="GeneID" id="113208614"/>
<gene>
    <name evidence="11" type="primary">LOC113208614</name>
</gene>
<dbReference type="PROSITE" id="PS00216">
    <property type="entry name" value="SUGAR_TRANSPORT_1"/>
    <property type="match status" value="2"/>
</dbReference>
<evidence type="ECO:0000256" key="6">
    <source>
        <dbReference type="ARBA" id="ARBA00023136"/>
    </source>
</evidence>
<evidence type="ECO:0000256" key="4">
    <source>
        <dbReference type="ARBA" id="ARBA00022692"/>
    </source>
</evidence>
<evidence type="ECO:0000256" key="1">
    <source>
        <dbReference type="ARBA" id="ARBA00004141"/>
    </source>
</evidence>
<keyword evidence="3 7" id="KW-0813">Transport</keyword>
<evidence type="ECO:0000313" key="11">
    <source>
        <dbReference type="RefSeq" id="XP_052132134.1"/>
    </source>
</evidence>
<dbReference type="NCBIfam" id="TIGR00879">
    <property type="entry name" value="SP"/>
    <property type="match status" value="1"/>
</dbReference>
<dbReference type="InterPro" id="IPR005829">
    <property type="entry name" value="Sugar_transporter_CS"/>
</dbReference>
<dbReference type="OrthoDB" id="4142200at2759"/>
<comment type="similarity">
    <text evidence="2 7">Belongs to the major facilitator superfamily. Sugar transporter (TC 2.A.1.1) family.</text>
</comment>
<evidence type="ECO:0000313" key="10">
    <source>
        <dbReference type="Proteomes" id="UP000504606"/>
    </source>
</evidence>
<evidence type="ECO:0000256" key="3">
    <source>
        <dbReference type="ARBA" id="ARBA00022448"/>
    </source>
</evidence>
<dbReference type="SUPFAM" id="SSF103473">
    <property type="entry name" value="MFS general substrate transporter"/>
    <property type="match status" value="1"/>
</dbReference>
<feature type="transmembrane region" description="Helical" evidence="8">
    <location>
        <begin position="159"/>
        <end position="182"/>
    </location>
</feature>
<dbReference type="PROSITE" id="PS00217">
    <property type="entry name" value="SUGAR_TRANSPORT_2"/>
    <property type="match status" value="1"/>
</dbReference>
<accession>A0A9C6XUS2</accession>
<dbReference type="InterPro" id="IPR036259">
    <property type="entry name" value="MFS_trans_sf"/>
</dbReference>
<feature type="transmembrane region" description="Helical" evidence="8">
    <location>
        <begin position="350"/>
        <end position="373"/>
    </location>
</feature>
<feature type="transmembrane region" description="Helical" evidence="8">
    <location>
        <begin position="73"/>
        <end position="93"/>
    </location>
</feature>
<reference evidence="11" key="1">
    <citation type="submission" date="2025-08" db="UniProtKB">
        <authorList>
            <consortium name="RefSeq"/>
        </authorList>
    </citation>
    <scope>IDENTIFICATION</scope>
    <source>
        <tissue evidence="11">Whole organism</tissue>
    </source>
</reference>
<keyword evidence="4 8" id="KW-0812">Transmembrane</keyword>
<evidence type="ECO:0000259" key="9">
    <source>
        <dbReference type="PROSITE" id="PS50850"/>
    </source>
</evidence>
<feature type="transmembrane region" description="Helical" evidence="8">
    <location>
        <begin position="284"/>
        <end position="310"/>
    </location>
</feature>
<keyword evidence="5 8" id="KW-1133">Transmembrane helix</keyword>
<feature type="transmembrane region" description="Helical" evidence="8">
    <location>
        <begin position="28"/>
        <end position="48"/>
    </location>
</feature>
<dbReference type="Proteomes" id="UP000504606">
    <property type="component" value="Unplaced"/>
</dbReference>
<name>A0A9C6XUS2_FRAOC</name>
<dbReference type="InterPro" id="IPR050814">
    <property type="entry name" value="Myo-inositol_Transporter"/>
</dbReference>
<keyword evidence="10" id="KW-1185">Reference proteome</keyword>
<evidence type="ECO:0000256" key="2">
    <source>
        <dbReference type="ARBA" id="ARBA00010992"/>
    </source>
</evidence>
<feature type="transmembrane region" description="Helical" evidence="8">
    <location>
        <begin position="322"/>
        <end position="343"/>
    </location>
</feature>
<dbReference type="RefSeq" id="XP_052132134.1">
    <property type="nucleotide sequence ID" value="XM_052276174.1"/>
</dbReference>
<feature type="transmembrane region" description="Helical" evidence="8">
    <location>
        <begin position="102"/>
        <end position="120"/>
    </location>
</feature>
<dbReference type="AlphaFoldDB" id="A0A9C6XUS2"/>
<dbReference type="PROSITE" id="PS50850">
    <property type="entry name" value="MFS"/>
    <property type="match status" value="1"/>
</dbReference>
<keyword evidence="6 8" id="KW-0472">Membrane</keyword>
<feature type="non-terminal residue" evidence="11">
    <location>
        <position position="569"/>
    </location>
</feature>
<dbReference type="PANTHER" id="PTHR48020">
    <property type="entry name" value="PROTON MYO-INOSITOL COTRANSPORTER"/>
    <property type="match status" value="1"/>
</dbReference>
<dbReference type="GO" id="GO:0005366">
    <property type="term" value="F:myo-inositol:proton symporter activity"/>
    <property type="evidence" value="ECO:0007669"/>
    <property type="project" value="TreeGrafter"/>
</dbReference>
<feature type="transmembrane region" description="Helical" evidence="8">
    <location>
        <begin position="188"/>
        <end position="210"/>
    </location>
</feature>